<dbReference type="AlphaFoldDB" id="A0AAW0J6F6"/>
<comment type="caution">
    <text evidence="2">The sequence shown here is derived from an EMBL/GenBank/DDBJ whole genome shotgun (WGS) entry which is preliminary data.</text>
</comment>
<dbReference type="InterPro" id="IPR040256">
    <property type="entry name" value="At4g02000-like"/>
</dbReference>
<dbReference type="Proteomes" id="UP000237347">
    <property type="component" value="Unassembled WGS sequence"/>
</dbReference>
<evidence type="ECO:0000313" key="3">
    <source>
        <dbReference type="Proteomes" id="UP000237347"/>
    </source>
</evidence>
<feature type="domain" description="Zinc knuckle CX2CX4HX4C" evidence="1">
    <location>
        <begin position="64"/>
        <end position="109"/>
    </location>
</feature>
<dbReference type="PANTHER" id="PTHR31286">
    <property type="entry name" value="GLYCINE-RICH CELL WALL STRUCTURAL PROTEIN 1.8-LIKE"/>
    <property type="match status" value="1"/>
</dbReference>
<reference evidence="2 3" key="1">
    <citation type="journal article" date="2018" name="Sci. Data">
        <title>The draft genome sequence of cork oak.</title>
        <authorList>
            <person name="Ramos A.M."/>
            <person name="Usie A."/>
            <person name="Barbosa P."/>
            <person name="Barros P.M."/>
            <person name="Capote T."/>
            <person name="Chaves I."/>
            <person name="Simoes F."/>
            <person name="Abreu I."/>
            <person name="Carrasquinho I."/>
            <person name="Faro C."/>
            <person name="Guimaraes J.B."/>
            <person name="Mendonca D."/>
            <person name="Nobrega F."/>
            <person name="Rodrigues L."/>
            <person name="Saibo N.J.M."/>
            <person name="Varela M.C."/>
            <person name="Egas C."/>
            <person name="Matos J."/>
            <person name="Miguel C.M."/>
            <person name="Oliveira M.M."/>
            <person name="Ricardo C.P."/>
            <person name="Goncalves S."/>
        </authorList>
    </citation>
    <scope>NUCLEOTIDE SEQUENCE [LARGE SCALE GENOMIC DNA]</scope>
    <source>
        <strain evidence="3">cv. HL8</strain>
    </source>
</reference>
<name>A0AAW0J6F6_QUESU</name>
<accession>A0AAW0J6F6</accession>
<sequence length="136" mass="15745">MTVGNIKMENVSLWILIWGAPFDMVSPQEAKEVGSRLGVVKEVEWKQRKDDFNYFMRVKVLLPISKPLRRGVFLADSDGKHTWVKFKYERLSFFCHSCGFLDHDLRHCAAHFTASKNIAEVKYQYGDFLKATGGRQ</sequence>
<dbReference type="Pfam" id="PF14392">
    <property type="entry name" value="zf-CCHC_4"/>
    <property type="match status" value="1"/>
</dbReference>
<protein>
    <recommendedName>
        <fullName evidence="1">Zinc knuckle CX2CX4HX4C domain-containing protein</fullName>
    </recommendedName>
</protein>
<dbReference type="InterPro" id="IPR025836">
    <property type="entry name" value="Zn_knuckle_CX2CX4HX4C"/>
</dbReference>
<proteinExistence type="predicted"/>
<keyword evidence="3" id="KW-1185">Reference proteome</keyword>
<organism evidence="2 3">
    <name type="scientific">Quercus suber</name>
    <name type="common">Cork oak</name>
    <dbReference type="NCBI Taxonomy" id="58331"/>
    <lineage>
        <taxon>Eukaryota</taxon>
        <taxon>Viridiplantae</taxon>
        <taxon>Streptophyta</taxon>
        <taxon>Embryophyta</taxon>
        <taxon>Tracheophyta</taxon>
        <taxon>Spermatophyta</taxon>
        <taxon>Magnoliopsida</taxon>
        <taxon>eudicotyledons</taxon>
        <taxon>Gunneridae</taxon>
        <taxon>Pentapetalae</taxon>
        <taxon>rosids</taxon>
        <taxon>fabids</taxon>
        <taxon>Fagales</taxon>
        <taxon>Fagaceae</taxon>
        <taxon>Quercus</taxon>
    </lineage>
</organism>
<dbReference type="EMBL" id="PKMF04000668">
    <property type="protein sequence ID" value="KAK7822384.1"/>
    <property type="molecule type" value="Genomic_DNA"/>
</dbReference>
<gene>
    <name evidence="2" type="ORF">CFP56_036531</name>
</gene>
<dbReference type="PANTHER" id="PTHR31286:SF178">
    <property type="entry name" value="DUF4283 DOMAIN-CONTAINING PROTEIN"/>
    <property type="match status" value="1"/>
</dbReference>
<evidence type="ECO:0000259" key="1">
    <source>
        <dbReference type="Pfam" id="PF14392"/>
    </source>
</evidence>
<evidence type="ECO:0000313" key="2">
    <source>
        <dbReference type="EMBL" id="KAK7822384.1"/>
    </source>
</evidence>